<sequence>MASAFLSKKLLSSVVFLLVLLLVCHTSTIGDCRKLKVGAEVGTEKGEENGKEMVKFSQKRLKLEEMSLPPLPQFPFAPLLPQFPFPPPFAIPKLPPLPPLPSIPTIPTFAPFPRLNLPPFPFSFSPPPQ</sequence>
<proteinExistence type="predicted"/>
<name>A0AAV7DTX3_ARIFI</name>
<reference evidence="2 3" key="1">
    <citation type="submission" date="2021-07" db="EMBL/GenBank/DDBJ databases">
        <title>The Aristolochia fimbriata genome: insights into angiosperm evolution, floral development and chemical biosynthesis.</title>
        <authorList>
            <person name="Jiao Y."/>
        </authorList>
    </citation>
    <scope>NUCLEOTIDE SEQUENCE [LARGE SCALE GENOMIC DNA]</scope>
    <source>
        <strain evidence="2">IBCAS-2021</strain>
        <tissue evidence="2">Leaf</tissue>
    </source>
</reference>
<evidence type="ECO:0000313" key="2">
    <source>
        <dbReference type="EMBL" id="KAG9439611.1"/>
    </source>
</evidence>
<organism evidence="2 3">
    <name type="scientific">Aristolochia fimbriata</name>
    <name type="common">White veined hardy Dutchman's pipe vine</name>
    <dbReference type="NCBI Taxonomy" id="158543"/>
    <lineage>
        <taxon>Eukaryota</taxon>
        <taxon>Viridiplantae</taxon>
        <taxon>Streptophyta</taxon>
        <taxon>Embryophyta</taxon>
        <taxon>Tracheophyta</taxon>
        <taxon>Spermatophyta</taxon>
        <taxon>Magnoliopsida</taxon>
        <taxon>Magnoliidae</taxon>
        <taxon>Piperales</taxon>
        <taxon>Aristolochiaceae</taxon>
        <taxon>Aristolochia</taxon>
    </lineage>
</organism>
<dbReference type="Proteomes" id="UP000825729">
    <property type="component" value="Unassembled WGS sequence"/>
</dbReference>
<keyword evidence="3" id="KW-1185">Reference proteome</keyword>
<feature type="signal peptide" evidence="1">
    <location>
        <begin position="1"/>
        <end position="26"/>
    </location>
</feature>
<protein>
    <submittedName>
        <fullName evidence="2">Uncharacterized protein</fullName>
    </submittedName>
</protein>
<feature type="chain" id="PRO_5043339043" evidence="1">
    <location>
        <begin position="27"/>
        <end position="129"/>
    </location>
</feature>
<dbReference type="EMBL" id="JAINDJ010000008">
    <property type="protein sequence ID" value="KAG9439611.1"/>
    <property type="molecule type" value="Genomic_DNA"/>
</dbReference>
<comment type="caution">
    <text evidence="2">The sequence shown here is derived from an EMBL/GenBank/DDBJ whole genome shotgun (WGS) entry which is preliminary data.</text>
</comment>
<accession>A0AAV7DTX3</accession>
<keyword evidence="1" id="KW-0732">Signal</keyword>
<evidence type="ECO:0000256" key="1">
    <source>
        <dbReference type="SAM" id="SignalP"/>
    </source>
</evidence>
<evidence type="ECO:0000313" key="3">
    <source>
        <dbReference type="Proteomes" id="UP000825729"/>
    </source>
</evidence>
<gene>
    <name evidence="2" type="ORF">H6P81_019776</name>
</gene>
<dbReference type="AlphaFoldDB" id="A0AAV7DTX3"/>